<feature type="coiled-coil region" evidence="4">
    <location>
        <begin position="398"/>
        <end position="432"/>
    </location>
</feature>
<sequence>MLRFLSLTIENFGPFKGSQTIDFTDKNGISIVWGNNGRGKTTLLNVFRYALFGKVQSRRGIIKGLTSISNIESRSEGNYGFKVVLRMTNNGKNYELTRQYKLRPGVVKPVNDDDFEQAVYLKQDGSFLSGEERDHVLNTIMPEQVSRFFLFDGELLQEYEELLLDETDAGTKIKESIEKILGVPVLTNGAIDVESVLDEYKASKNRAAQNDNKTKQTASQIAVLEEKLKKHRSEYERLRDILSEEMNNRNILADKLSQTERIRGLLADEKALETSIEKNKEARNSLIASICAITKDAWKSLISARVSIVLSELDEITKGLEDKEKSQHTAEHFLEEMRRAVAKKHCQLCDQDISDEMLERMKDFIKRSESEFGGLTPEEITNLQVLRARKATLKNMLYPSLREKLEVYEEQLSRVNVEISRDERQLKTVREDIERYGDIEGLSELAQQHAHCLAKIENLEAGKRDEYTIILETQSSLATLEGQLNRHATGTTMLAAKRRVEICEQIHNIFEIGIDAYRNKLKSDVERDATELFLKISNDPDYVKLEINENYGLSIIHRTGEKPPFRSAGFEHIVALALIGALHKNAPLRGPIIMDSPFGRLDPIHKENITKVLPSMSDQIVLLAYTHEIDEQTARINLGNALNKEYRLSRQTSFFTRVE</sequence>
<evidence type="ECO:0000259" key="5">
    <source>
        <dbReference type="Pfam" id="PF13476"/>
    </source>
</evidence>
<evidence type="ECO:0000256" key="1">
    <source>
        <dbReference type="ARBA" id="ARBA00006930"/>
    </source>
</evidence>
<proteinExistence type="inferred from homology"/>
<reference evidence="6" key="1">
    <citation type="submission" date="2023-07" db="EMBL/GenBank/DDBJ databases">
        <authorList>
            <person name="Aktuganov G."/>
            <person name="Boyko T."/>
            <person name="Delegan Y."/>
            <person name="Galimzianova N."/>
            <person name="Gilvanova E."/>
            <person name="Korobov V."/>
            <person name="Kuzmina L."/>
            <person name="Melentiev A."/>
            <person name="Milman P."/>
            <person name="Ryabova A."/>
            <person name="Stupak E."/>
            <person name="Yasakov T."/>
            <person name="Zharikova N."/>
            <person name="Zhurenko E."/>
        </authorList>
    </citation>
    <scope>NUCLEOTIDE SEQUENCE</scope>
    <source>
        <strain evidence="6">IB-739</strain>
    </source>
</reference>
<evidence type="ECO:0000313" key="7">
    <source>
        <dbReference type="Proteomes" id="UP001168883"/>
    </source>
</evidence>
<comment type="similarity">
    <text evidence="1">Belongs to the SMC family. SbcC subfamily.</text>
</comment>
<evidence type="ECO:0000313" key="6">
    <source>
        <dbReference type="EMBL" id="MDO3679807.1"/>
    </source>
</evidence>
<keyword evidence="4" id="KW-0175">Coiled coil</keyword>
<evidence type="ECO:0000256" key="3">
    <source>
        <dbReference type="ARBA" id="ARBA00013368"/>
    </source>
</evidence>
<dbReference type="PANTHER" id="PTHR32114:SF2">
    <property type="entry name" value="ABC TRANSPORTER ABCH.3"/>
    <property type="match status" value="1"/>
</dbReference>
<comment type="subunit">
    <text evidence="2">Heterodimer of SbcC and SbcD.</text>
</comment>
<dbReference type="Gene3D" id="3.40.50.300">
    <property type="entry name" value="P-loop containing nucleotide triphosphate hydrolases"/>
    <property type="match status" value="2"/>
</dbReference>
<dbReference type="EMBL" id="JAUMKJ010000031">
    <property type="protein sequence ID" value="MDO3679807.1"/>
    <property type="molecule type" value="Genomic_DNA"/>
</dbReference>
<dbReference type="SUPFAM" id="SSF52540">
    <property type="entry name" value="P-loop containing nucleoside triphosphate hydrolases"/>
    <property type="match status" value="1"/>
</dbReference>
<organism evidence="6 7">
    <name type="scientific">Paenibacillus ehimensis</name>
    <dbReference type="NCBI Taxonomy" id="79264"/>
    <lineage>
        <taxon>Bacteria</taxon>
        <taxon>Bacillati</taxon>
        <taxon>Bacillota</taxon>
        <taxon>Bacilli</taxon>
        <taxon>Bacillales</taxon>
        <taxon>Paenibacillaceae</taxon>
        <taxon>Paenibacillus</taxon>
    </lineage>
</organism>
<gene>
    <name evidence="6" type="ORF">Q3C12_22605</name>
</gene>
<dbReference type="InterPro" id="IPR038729">
    <property type="entry name" value="Rad50/SbcC_AAA"/>
</dbReference>
<feature type="domain" description="Rad50/SbcC-type AAA" evidence="5">
    <location>
        <begin position="6"/>
        <end position="229"/>
    </location>
</feature>
<name>A0ABT8VFQ5_9BACL</name>
<dbReference type="Proteomes" id="UP001168883">
    <property type="component" value="Unassembled WGS sequence"/>
</dbReference>
<feature type="coiled-coil region" evidence="4">
    <location>
        <begin position="214"/>
        <end position="248"/>
    </location>
</feature>
<dbReference type="RefSeq" id="WP_302880056.1">
    <property type="nucleotide sequence ID" value="NZ_JAUMKJ010000031.1"/>
</dbReference>
<evidence type="ECO:0000256" key="2">
    <source>
        <dbReference type="ARBA" id="ARBA00011322"/>
    </source>
</evidence>
<dbReference type="InterPro" id="IPR027417">
    <property type="entry name" value="P-loop_NTPase"/>
</dbReference>
<dbReference type="Pfam" id="PF13476">
    <property type="entry name" value="AAA_23"/>
    <property type="match status" value="1"/>
</dbReference>
<accession>A0ABT8VFQ5</accession>
<comment type="caution">
    <text evidence="6">The sequence shown here is derived from an EMBL/GenBank/DDBJ whole genome shotgun (WGS) entry which is preliminary data.</text>
</comment>
<dbReference type="PANTHER" id="PTHR32114">
    <property type="entry name" value="ABC TRANSPORTER ABCH.3"/>
    <property type="match status" value="1"/>
</dbReference>
<evidence type="ECO:0000256" key="4">
    <source>
        <dbReference type="SAM" id="Coils"/>
    </source>
</evidence>
<protein>
    <recommendedName>
        <fullName evidence="3">Nuclease SbcCD subunit C</fullName>
    </recommendedName>
</protein>
<keyword evidence="7" id="KW-1185">Reference proteome</keyword>